<protein>
    <submittedName>
        <fullName evidence="3">Uncharacterized protein</fullName>
    </submittedName>
</protein>
<feature type="compositionally biased region" description="Low complexity" evidence="1">
    <location>
        <begin position="1"/>
        <end position="26"/>
    </location>
</feature>
<keyword evidence="2" id="KW-0812">Transmembrane</keyword>
<dbReference type="AlphaFoldDB" id="A0A8T0TT05"/>
<evidence type="ECO:0000313" key="3">
    <source>
        <dbReference type="EMBL" id="KAG2612093.1"/>
    </source>
</evidence>
<organism evidence="3 4">
    <name type="scientific">Panicum virgatum</name>
    <name type="common">Blackwell switchgrass</name>
    <dbReference type="NCBI Taxonomy" id="38727"/>
    <lineage>
        <taxon>Eukaryota</taxon>
        <taxon>Viridiplantae</taxon>
        <taxon>Streptophyta</taxon>
        <taxon>Embryophyta</taxon>
        <taxon>Tracheophyta</taxon>
        <taxon>Spermatophyta</taxon>
        <taxon>Magnoliopsida</taxon>
        <taxon>Liliopsida</taxon>
        <taxon>Poales</taxon>
        <taxon>Poaceae</taxon>
        <taxon>PACMAD clade</taxon>
        <taxon>Panicoideae</taxon>
        <taxon>Panicodae</taxon>
        <taxon>Paniceae</taxon>
        <taxon>Panicinae</taxon>
        <taxon>Panicum</taxon>
        <taxon>Panicum sect. Hiantes</taxon>
    </lineage>
</organism>
<feature type="region of interest" description="Disordered" evidence="1">
    <location>
        <begin position="1"/>
        <end position="42"/>
    </location>
</feature>
<dbReference type="EMBL" id="CM029043">
    <property type="protein sequence ID" value="KAG2612093.1"/>
    <property type="molecule type" value="Genomic_DNA"/>
</dbReference>
<keyword evidence="2" id="KW-0472">Membrane</keyword>
<gene>
    <name evidence="3" type="ORF">PVAP13_4KG248315</name>
</gene>
<keyword evidence="4" id="KW-1185">Reference proteome</keyword>
<keyword evidence="2" id="KW-1133">Transmembrane helix</keyword>
<evidence type="ECO:0000256" key="2">
    <source>
        <dbReference type="SAM" id="Phobius"/>
    </source>
</evidence>
<sequence>MHCSLATSSFSSPLPAATTTPAPDTAANRKGKAGTFSSSPPCSRRALTVMIAASLLMLVVALLVSAGFGDGDRDRATPVESVIKLMHEKMKHQLHS</sequence>
<comment type="caution">
    <text evidence="3">The sequence shown here is derived from an EMBL/GenBank/DDBJ whole genome shotgun (WGS) entry which is preliminary data.</text>
</comment>
<accession>A0A8T0TT05</accession>
<feature type="transmembrane region" description="Helical" evidence="2">
    <location>
        <begin position="46"/>
        <end position="68"/>
    </location>
</feature>
<evidence type="ECO:0000313" key="4">
    <source>
        <dbReference type="Proteomes" id="UP000823388"/>
    </source>
</evidence>
<dbReference type="Proteomes" id="UP000823388">
    <property type="component" value="Chromosome 4K"/>
</dbReference>
<name>A0A8T0TT05_PANVG</name>
<evidence type="ECO:0000256" key="1">
    <source>
        <dbReference type="SAM" id="MobiDB-lite"/>
    </source>
</evidence>
<proteinExistence type="predicted"/>
<reference evidence="3" key="1">
    <citation type="submission" date="2020-05" db="EMBL/GenBank/DDBJ databases">
        <title>WGS assembly of Panicum virgatum.</title>
        <authorList>
            <person name="Lovell J.T."/>
            <person name="Jenkins J."/>
            <person name="Shu S."/>
            <person name="Juenger T.E."/>
            <person name="Schmutz J."/>
        </authorList>
    </citation>
    <scope>NUCLEOTIDE SEQUENCE</scope>
    <source>
        <strain evidence="3">AP13</strain>
    </source>
</reference>